<keyword evidence="3" id="KW-1185">Reference proteome</keyword>
<proteinExistence type="predicted"/>
<feature type="compositionally biased region" description="Acidic residues" evidence="1">
    <location>
        <begin position="46"/>
        <end position="56"/>
    </location>
</feature>
<organism evidence="2 3">
    <name type="scientific">Steroidobacter gossypii</name>
    <dbReference type="NCBI Taxonomy" id="2805490"/>
    <lineage>
        <taxon>Bacteria</taxon>
        <taxon>Pseudomonadati</taxon>
        <taxon>Pseudomonadota</taxon>
        <taxon>Gammaproteobacteria</taxon>
        <taxon>Steroidobacterales</taxon>
        <taxon>Steroidobacteraceae</taxon>
        <taxon>Steroidobacter</taxon>
    </lineage>
</organism>
<evidence type="ECO:0000313" key="2">
    <source>
        <dbReference type="EMBL" id="MBM0107851.1"/>
    </source>
</evidence>
<sequence length="56" mass="5879">MNIAGPDAYSTDRAAADDQWLDEALADSFPASDPLSLFHGQSNPPEGEDDGDSAAR</sequence>
<gene>
    <name evidence="2" type="ORF">JM946_24210</name>
</gene>
<name>A0ABS1X3Q2_9GAMM</name>
<evidence type="ECO:0000256" key="1">
    <source>
        <dbReference type="SAM" id="MobiDB-lite"/>
    </source>
</evidence>
<dbReference type="Proteomes" id="UP000661077">
    <property type="component" value="Unassembled WGS sequence"/>
</dbReference>
<feature type="region of interest" description="Disordered" evidence="1">
    <location>
        <begin position="27"/>
        <end position="56"/>
    </location>
</feature>
<dbReference type="RefSeq" id="WP_203169965.1">
    <property type="nucleotide sequence ID" value="NZ_JAEVLS010000006.1"/>
</dbReference>
<accession>A0ABS1X3Q2</accession>
<reference evidence="2 3" key="1">
    <citation type="journal article" date="2021" name="Int. J. Syst. Evol. Microbiol.">
        <title>Steroidobacter gossypii sp. nov., isolated from soil of cotton cropping field.</title>
        <authorList>
            <person name="Huang R."/>
            <person name="Yang S."/>
            <person name="Zhen C."/>
            <person name="Liu W."/>
        </authorList>
    </citation>
    <scope>NUCLEOTIDE SEQUENCE [LARGE SCALE GENOMIC DNA]</scope>
    <source>
        <strain evidence="2 3">S1-65</strain>
    </source>
</reference>
<dbReference type="EMBL" id="JAEVLS010000006">
    <property type="protein sequence ID" value="MBM0107851.1"/>
    <property type="molecule type" value="Genomic_DNA"/>
</dbReference>
<evidence type="ECO:0000313" key="3">
    <source>
        <dbReference type="Proteomes" id="UP000661077"/>
    </source>
</evidence>
<comment type="caution">
    <text evidence="2">The sequence shown here is derived from an EMBL/GenBank/DDBJ whole genome shotgun (WGS) entry which is preliminary data.</text>
</comment>
<protein>
    <submittedName>
        <fullName evidence="2">Uncharacterized protein</fullName>
    </submittedName>
</protein>